<protein>
    <submittedName>
        <fullName evidence="2">Uncharacterized protein</fullName>
    </submittedName>
</protein>
<sequence>MEARSPMLIKEAEMEVCDMELSKKSSETAFQNADKIIKDWDHFQDQVTWLRESLSELKKEVRTLTEDMDELKPDLARSEDDVAEFLTKYDHANHAQEVTAKALVEANSESNELVDKIAQFEDAVEALKAECSSLKEKNHELERSTEDAVRAGVENFLDSV</sequence>
<proteinExistence type="predicted"/>
<reference evidence="3" key="1">
    <citation type="submission" date="2024-07" db="EMBL/GenBank/DDBJ databases">
        <title>Two chromosome-level genome assemblies of Korean endemic species Abeliophyllum distichum and Forsythia ovata (Oleaceae).</title>
        <authorList>
            <person name="Jang H."/>
        </authorList>
    </citation>
    <scope>NUCLEOTIDE SEQUENCE [LARGE SCALE GENOMIC DNA]</scope>
</reference>
<keyword evidence="3" id="KW-1185">Reference proteome</keyword>
<feature type="coiled-coil region" evidence="1">
    <location>
        <begin position="47"/>
        <end position="74"/>
    </location>
</feature>
<feature type="coiled-coil region" evidence="1">
    <location>
        <begin position="103"/>
        <end position="144"/>
    </location>
</feature>
<evidence type="ECO:0000313" key="2">
    <source>
        <dbReference type="EMBL" id="KAL2501412.1"/>
    </source>
</evidence>
<name>A0ABD1SP17_9LAMI</name>
<comment type="caution">
    <text evidence="2">The sequence shown here is derived from an EMBL/GenBank/DDBJ whole genome shotgun (WGS) entry which is preliminary data.</text>
</comment>
<organism evidence="2 3">
    <name type="scientific">Forsythia ovata</name>
    <dbReference type="NCBI Taxonomy" id="205694"/>
    <lineage>
        <taxon>Eukaryota</taxon>
        <taxon>Viridiplantae</taxon>
        <taxon>Streptophyta</taxon>
        <taxon>Embryophyta</taxon>
        <taxon>Tracheophyta</taxon>
        <taxon>Spermatophyta</taxon>
        <taxon>Magnoliopsida</taxon>
        <taxon>eudicotyledons</taxon>
        <taxon>Gunneridae</taxon>
        <taxon>Pentapetalae</taxon>
        <taxon>asterids</taxon>
        <taxon>lamiids</taxon>
        <taxon>Lamiales</taxon>
        <taxon>Oleaceae</taxon>
        <taxon>Forsythieae</taxon>
        <taxon>Forsythia</taxon>
    </lineage>
</organism>
<evidence type="ECO:0000313" key="3">
    <source>
        <dbReference type="Proteomes" id="UP001604277"/>
    </source>
</evidence>
<keyword evidence="1" id="KW-0175">Coiled coil</keyword>
<dbReference type="AlphaFoldDB" id="A0ABD1SP17"/>
<evidence type="ECO:0000256" key="1">
    <source>
        <dbReference type="SAM" id="Coils"/>
    </source>
</evidence>
<dbReference type="Gene3D" id="1.10.287.1490">
    <property type="match status" value="1"/>
</dbReference>
<dbReference type="EMBL" id="JBFOLJ010000010">
    <property type="protein sequence ID" value="KAL2501412.1"/>
    <property type="molecule type" value="Genomic_DNA"/>
</dbReference>
<accession>A0ABD1SP17</accession>
<dbReference type="Proteomes" id="UP001604277">
    <property type="component" value="Unassembled WGS sequence"/>
</dbReference>
<gene>
    <name evidence="2" type="ORF">Fot_35260</name>
</gene>